<keyword evidence="2" id="KW-1185">Reference proteome</keyword>
<accession>A0A2P6S066</accession>
<dbReference type="Gramene" id="PRQ52088">
    <property type="protein sequence ID" value="PRQ52088"/>
    <property type="gene ID" value="RchiOBHm_Chr2g0151711"/>
</dbReference>
<evidence type="ECO:0000313" key="2">
    <source>
        <dbReference type="Proteomes" id="UP000238479"/>
    </source>
</evidence>
<gene>
    <name evidence="1" type="ORF">RchiOBHm_Chr2g0151711</name>
</gene>
<proteinExistence type="predicted"/>
<dbReference type="EMBL" id="PDCK01000040">
    <property type="protein sequence ID" value="PRQ52088.1"/>
    <property type="molecule type" value="Genomic_DNA"/>
</dbReference>
<sequence>MVTRPSPRRLDVEEPSFTAWPAREGEERAIVEEAICGKYAAGLSCTAWPAREGEDRDIVEAAI</sequence>
<comment type="caution">
    <text evidence="1">The sequence shown here is derived from an EMBL/GenBank/DDBJ whole genome shotgun (WGS) entry which is preliminary data.</text>
</comment>
<reference evidence="1 2" key="1">
    <citation type="journal article" date="2018" name="Nat. Genet.">
        <title>The Rosa genome provides new insights in the design of modern roses.</title>
        <authorList>
            <person name="Bendahmane M."/>
        </authorList>
    </citation>
    <scope>NUCLEOTIDE SEQUENCE [LARGE SCALE GENOMIC DNA]</scope>
    <source>
        <strain evidence="2">cv. Old Blush</strain>
    </source>
</reference>
<name>A0A2P6S066_ROSCH</name>
<evidence type="ECO:0000313" key="1">
    <source>
        <dbReference type="EMBL" id="PRQ52088.1"/>
    </source>
</evidence>
<protein>
    <submittedName>
        <fullName evidence="1">Uncharacterized protein</fullName>
    </submittedName>
</protein>
<dbReference type="AlphaFoldDB" id="A0A2P6S066"/>
<organism evidence="1 2">
    <name type="scientific">Rosa chinensis</name>
    <name type="common">China rose</name>
    <dbReference type="NCBI Taxonomy" id="74649"/>
    <lineage>
        <taxon>Eukaryota</taxon>
        <taxon>Viridiplantae</taxon>
        <taxon>Streptophyta</taxon>
        <taxon>Embryophyta</taxon>
        <taxon>Tracheophyta</taxon>
        <taxon>Spermatophyta</taxon>
        <taxon>Magnoliopsida</taxon>
        <taxon>eudicotyledons</taxon>
        <taxon>Gunneridae</taxon>
        <taxon>Pentapetalae</taxon>
        <taxon>rosids</taxon>
        <taxon>fabids</taxon>
        <taxon>Rosales</taxon>
        <taxon>Rosaceae</taxon>
        <taxon>Rosoideae</taxon>
        <taxon>Rosoideae incertae sedis</taxon>
        <taxon>Rosa</taxon>
    </lineage>
</organism>
<dbReference type="Proteomes" id="UP000238479">
    <property type="component" value="Chromosome 2"/>
</dbReference>